<dbReference type="SUPFAM" id="SSF103473">
    <property type="entry name" value="MFS general substrate transporter"/>
    <property type="match status" value="1"/>
</dbReference>
<feature type="transmembrane region" description="Helical" evidence="5">
    <location>
        <begin position="371"/>
        <end position="392"/>
    </location>
</feature>
<evidence type="ECO:0000256" key="4">
    <source>
        <dbReference type="ARBA" id="ARBA00023136"/>
    </source>
</evidence>
<evidence type="ECO:0000313" key="7">
    <source>
        <dbReference type="Proteomes" id="UP001465755"/>
    </source>
</evidence>
<dbReference type="Gene3D" id="1.20.1250.20">
    <property type="entry name" value="MFS general substrate transporter like domains"/>
    <property type="match status" value="1"/>
</dbReference>
<dbReference type="GO" id="GO:0022857">
    <property type="term" value="F:transmembrane transporter activity"/>
    <property type="evidence" value="ECO:0007669"/>
    <property type="project" value="InterPro"/>
</dbReference>
<protein>
    <recommendedName>
        <fullName evidence="8">Major facilitator superfamily (MFS) profile domain-containing protein</fullName>
    </recommendedName>
</protein>
<sequence>MSRPFASDGNGRQAAPQPEYDQAAVLGSLLDDDNEEDIPLLYFRSFLDFWTWVKGWAIPGLGMFCEAYFIFSIGNIKPFFSYMYPACYKTHTECSENLTRGADYSQIIGIICGMIGLGFVGDRIGRKLGSVLTVSLMLLGAILLIFTGAGLDGHSFAVWYLVAQYGFGFGVGGEYPMAAGSAAERAEAGGKWKAAKRGLEVVLTFSMQGWGNFINTLVLLILFPAFDTVAPFRTRAANGKVTDSYSFDRLNGLWRTSFAPGIVVLVFMLLATGGSWFLWDFSFYGNKVFQSEFIAILSPGASLFTVLLWTLLNSGCALVGYYFAAFTVDSRYVGRQRIQLFGFLMVGALFFVSAIWYHPLTTPGGIHVFQFIYFFSSFWGQWGPNCTTFLLAGELYPTEMRTSAHGFSAGVAKVGALWASVWFNYLDGRTKFWLTAAFNIGGFVLTLLFMPDSLRVSLTETDRRWAYITSGRMYHGEAVNPKNLSLYERWRGVGKVYARQ</sequence>
<feature type="transmembrane region" description="Helical" evidence="5">
    <location>
        <begin position="213"/>
        <end position="232"/>
    </location>
</feature>
<evidence type="ECO:0000256" key="3">
    <source>
        <dbReference type="ARBA" id="ARBA00022989"/>
    </source>
</evidence>
<feature type="transmembrane region" description="Helical" evidence="5">
    <location>
        <begin position="128"/>
        <end position="151"/>
    </location>
</feature>
<organism evidence="6 7">
    <name type="scientific">Symbiochloris irregularis</name>
    <dbReference type="NCBI Taxonomy" id="706552"/>
    <lineage>
        <taxon>Eukaryota</taxon>
        <taxon>Viridiplantae</taxon>
        <taxon>Chlorophyta</taxon>
        <taxon>core chlorophytes</taxon>
        <taxon>Trebouxiophyceae</taxon>
        <taxon>Trebouxiales</taxon>
        <taxon>Trebouxiaceae</taxon>
        <taxon>Symbiochloris</taxon>
    </lineage>
</organism>
<dbReference type="EMBL" id="JALJOQ010000123">
    <property type="protein sequence ID" value="KAK9795893.1"/>
    <property type="molecule type" value="Genomic_DNA"/>
</dbReference>
<dbReference type="PANTHER" id="PTHR24064">
    <property type="entry name" value="SOLUTE CARRIER FAMILY 22 MEMBER"/>
    <property type="match status" value="1"/>
</dbReference>
<feature type="transmembrane region" description="Helical" evidence="5">
    <location>
        <begin position="432"/>
        <end position="450"/>
    </location>
</feature>
<keyword evidence="7" id="KW-1185">Reference proteome</keyword>
<name>A0AAW1NXC3_9CHLO</name>
<keyword evidence="3 5" id="KW-1133">Transmembrane helix</keyword>
<proteinExistence type="predicted"/>
<feature type="transmembrane region" description="Helical" evidence="5">
    <location>
        <begin position="104"/>
        <end position="121"/>
    </location>
</feature>
<comment type="subcellular location">
    <subcellularLocation>
        <location evidence="1">Membrane</location>
        <topology evidence="1">Multi-pass membrane protein</topology>
    </subcellularLocation>
</comment>
<feature type="transmembrane region" description="Helical" evidence="5">
    <location>
        <begin position="340"/>
        <end position="359"/>
    </location>
</feature>
<evidence type="ECO:0000256" key="1">
    <source>
        <dbReference type="ARBA" id="ARBA00004141"/>
    </source>
</evidence>
<dbReference type="InterPro" id="IPR036259">
    <property type="entry name" value="MFS_trans_sf"/>
</dbReference>
<evidence type="ECO:0000256" key="5">
    <source>
        <dbReference type="SAM" id="Phobius"/>
    </source>
</evidence>
<comment type="caution">
    <text evidence="6">The sequence shown here is derived from an EMBL/GenBank/DDBJ whole genome shotgun (WGS) entry which is preliminary data.</text>
</comment>
<feature type="transmembrane region" description="Helical" evidence="5">
    <location>
        <begin position="404"/>
        <end position="426"/>
    </location>
</feature>
<dbReference type="Proteomes" id="UP001465755">
    <property type="component" value="Unassembled WGS sequence"/>
</dbReference>
<feature type="transmembrane region" description="Helical" evidence="5">
    <location>
        <begin position="306"/>
        <end position="328"/>
    </location>
</feature>
<evidence type="ECO:0000256" key="2">
    <source>
        <dbReference type="ARBA" id="ARBA00022692"/>
    </source>
</evidence>
<dbReference type="Pfam" id="PF00083">
    <property type="entry name" value="Sugar_tr"/>
    <property type="match status" value="2"/>
</dbReference>
<evidence type="ECO:0008006" key="8">
    <source>
        <dbReference type="Google" id="ProtNLM"/>
    </source>
</evidence>
<evidence type="ECO:0000313" key="6">
    <source>
        <dbReference type="EMBL" id="KAK9795893.1"/>
    </source>
</evidence>
<feature type="transmembrane region" description="Helical" evidence="5">
    <location>
        <begin position="253"/>
        <end position="279"/>
    </location>
</feature>
<keyword evidence="2 5" id="KW-0812">Transmembrane</keyword>
<dbReference type="GO" id="GO:0016020">
    <property type="term" value="C:membrane"/>
    <property type="evidence" value="ECO:0007669"/>
    <property type="project" value="UniProtKB-SubCell"/>
</dbReference>
<dbReference type="InterPro" id="IPR005828">
    <property type="entry name" value="MFS_sugar_transport-like"/>
</dbReference>
<keyword evidence="4 5" id="KW-0472">Membrane</keyword>
<gene>
    <name evidence="6" type="ORF">WJX73_010315</name>
</gene>
<reference evidence="6 7" key="1">
    <citation type="journal article" date="2024" name="Nat. Commun.">
        <title>Phylogenomics reveals the evolutionary origins of lichenization in chlorophyte algae.</title>
        <authorList>
            <person name="Puginier C."/>
            <person name="Libourel C."/>
            <person name="Otte J."/>
            <person name="Skaloud P."/>
            <person name="Haon M."/>
            <person name="Grisel S."/>
            <person name="Petersen M."/>
            <person name="Berrin J.G."/>
            <person name="Delaux P.M."/>
            <person name="Dal Grande F."/>
            <person name="Keller J."/>
        </authorList>
    </citation>
    <scope>NUCLEOTIDE SEQUENCE [LARGE SCALE GENOMIC DNA]</scope>
    <source>
        <strain evidence="6 7">SAG 2036</strain>
    </source>
</reference>
<dbReference type="AlphaFoldDB" id="A0AAW1NXC3"/>
<accession>A0AAW1NXC3</accession>